<dbReference type="PANTHER" id="PTHR17224">
    <property type="entry name" value="PEPTIDYL-TRNA HYDROLASE"/>
    <property type="match status" value="1"/>
</dbReference>
<gene>
    <name evidence="5" type="ORF">DACRYDRAFT_74409</name>
</gene>
<dbReference type="STRING" id="1858805.M5GA94"/>
<reference evidence="5 6" key="1">
    <citation type="journal article" date="2012" name="Science">
        <title>The Paleozoic origin of enzymatic lignin decomposition reconstructed from 31 fungal genomes.</title>
        <authorList>
            <person name="Floudas D."/>
            <person name="Binder M."/>
            <person name="Riley R."/>
            <person name="Barry K."/>
            <person name="Blanchette R.A."/>
            <person name="Henrissat B."/>
            <person name="Martinez A.T."/>
            <person name="Otillar R."/>
            <person name="Spatafora J.W."/>
            <person name="Yadav J.S."/>
            <person name="Aerts A."/>
            <person name="Benoit I."/>
            <person name="Boyd A."/>
            <person name="Carlson A."/>
            <person name="Copeland A."/>
            <person name="Coutinho P.M."/>
            <person name="de Vries R.P."/>
            <person name="Ferreira P."/>
            <person name="Findley K."/>
            <person name="Foster B."/>
            <person name="Gaskell J."/>
            <person name="Glotzer D."/>
            <person name="Gorecki P."/>
            <person name="Heitman J."/>
            <person name="Hesse C."/>
            <person name="Hori C."/>
            <person name="Igarashi K."/>
            <person name="Jurgens J.A."/>
            <person name="Kallen N."/>
            <person name="Kersten P."/>
            <person name="Kohler A."/>
            <person name="Kuees U."/>
            <person name="Kumar T.K.A."/>
            <person name="Kuo A."/>
            <person name="LaButti K."/>
            <person name="Larrondo L.F."/>
            <person name="Lindquist E."/>
            <person name="Ling A."/>
            <person name="Lombard V."/>
            <person name="Lucas S."/>
            <person name="Lundell T."/>
            <person name="Martin R."/>
            <person name="McLaughlin D.J."/>
            <person name="Morgenstern I."/>
            <person name="Morin E."/>
            <person name="Murat C."/>
            <person name="Nagy L.G."/>
            <person name="Nolan M."/>
            <person name="Ohm R.A."/>
            <person name="Patyshakuliyeva A."/>
            <person name="Rokas A."/>
            <person name="Ruiz-Duenas F.J."/>
            <person name="Sabat G."/>
            <person name="Salamov A."/>
            <person name="Samejima M."/>
            <person name="Schmutz J."/>
            <person name="Slot J.C."/>
            <person name="St John F."/>
            <person name="Stenlid J."/>
            <person name="Sun H."/>
            <person name="Sun S."/>
            <person name="Syed K."/>
            <person name="Tsang A."/>
            <person name="Wiebenga A."/>
            <person name="Young D."/>
            <person name="Pisabarro A."/>
            <person name="Eastwood D.C."/>
            <person name="Martin F."/>
            <person name="Cullen D."/>
            <person name="Grigoriev I.V."/>
            <person name="Hibbett D.S."/>
        </authorList>
    </citation>
    <scope>NUCLEOTIDE SEQUENCE [LARGE SCALE GENOMIC DNA]</scope>
    <source>
        <strain evidence="5 6">DJM-731 SS1</strain>
    </source>
</reference>
<dbReference type="PANTHER" id="PTHR17224:SF1">
    <property type="entry name" value="PEPTIDYL-TRNA HYDROLASE"/>
    <property type="match status" value="1"/>
</dbReference>
<dbReference type="NCBIfam" id="TIGR00447">
    <property type="entry name" value="pth"/>
    <property type="match status" value="1"/>
</dbReference>
<dbReference type="OMA" id="DVFWRIR"/>
<evidence type="ECO:0000313" key="6">
    <source>
        <dbReference type="Proteomes" id="UP000030653"/>
    </source>
</evidence>
<dbReference type="GO" id="GO:0004045">
    <property type="term" value="F:peptidyl-tRNA hydrolase activity"/>
    <property type="evidence" value="ECO:0007669"/>
    <property type="project" value="InterPro"/>
</dbReference>
<dbReference type="OrthoDB" id="1711136at2759"/>
<dbReference type="GO" id="GO:0000049">
    <property type="term" value="F:tRNA binding"/>
    <property type="evidence" value="ECO:0007669"/>
    <property type="project" value="UniProtKB-KW"/>
</dbReference>
<dbReference type="SUPFAM" id="SSF53178">
    <property type="entry name" value="Peptidyl-tRNA hydrolase-like"/>
    <property type="match status" value="1"/>
</dbReference>
<evidence type="ECO:0000256" key="3">
    <source>
        <dbReference type="ARBA" id="ARBA00022884"/>
    </source>
</evidence>
<dbReference type="Proteomes" id="UP000030653">
    <property type="component" value="Unassembled WGS sequence"/>
</dbReference>
<dbReference type="HOGENOM" id="CLU_062456_2_3_1"/>
<accession>M5GA94</accession>
<dbReference type="RefSeq" id="XP_040632144.1">
    <property type="nucleotide sequence ID" value="XM_040776065.1"/>
</dbReference>
<evidence type="ECO:0000256" key="2">
    <source>
        <dbReference type="ARBA" id="ARBA00022801"/>
    </source>
</evidence>
<dbReference type="EMBL" id="JH795856">
    <property type="protein sequence ID" value="EJU05250.1"/>
    <property type="molecule type" value="Genomic_DNA"/>
</dbReference>
<keyword evidence="2 5" id="KW-0378">Hydrolase</keyword>
<dbReference type="InterPro" id="IPR001328">
    <property type="entry name" value="Pept_tRNA_hydro"/>
</dbReference>
<dbReference type="Pfam" id="PF01195">
    <property type="entry name" value="Pept_tRNA_hydro"/>
    <property type="match status" value="1"/>
</dbReference>
<dbReference type="InterPro" id="IPR036416">
    <property type="entry name" value="Pept_tRNA_hydro_sf"/>
</dbReference>
<sequence>MKAALDHVKKLPLEFLIAGIGNYTMPYTRHSAGLLVVNNLAKNFNLTLKSTGKTKCLTAETTVRVPSGRDGQEVRLVLASSQVLMNLSGNAVLAAYQHFFSNRTSRLLSGAQGSSNVIVLHDDLDLAPMQVRRKASGSARGHNGVTDVMRALKTDVFWRIRLGIGEYNRQERRDMVSFVLGDLTGAERRFWGEPGAGLEGVWAEIEAIIKDAAGTKSKDSRRRLKGPQRTEEKIQQKMEEQNSTREETP</sequence>
<organism evidence="5 6">
    <name type="scientific">Dacryopinax primogenitus (strain DJM 731)</name>
    <name type="common">Brown rot fungus</name>
    <dbReference type="NCBI Taxonomy" id="1858805"/>
    <lineage>
        <taxon>Eukaryota</taxon>
        <taxon>Fungi</taxon>
        <taxon>Dikarya</taxon>
        <taxon>Basidiomycota</taxon>
        <taxon>Agaricomycotina</taxon>
        <taxon>Dacrymycetes</taxon>
        <taxon>Dacrymycetales</taxon>
        <taxon>Dacrymycetaceae</taxon>
        <taxon>Dacryopinax</taxon>
    </lineage>
</organism>
<dbReference type="Gene3D" id="3.40.50.1470">
    <property type="entry name" value="Peptidyl-tRNA hydrolase"/>
    <property type="match status" value="1"/>
</dbReference>
<keyword evidence="6" id="KW-1185">Reference proteome</keyword>
<proteinExistence type="predicted"/>
<evidence type="ECO:0000313" key="5">
    <source>
        <dbReference type="EMBL" id="EJU05250.1"/>
    </source>
</evidence>
<protein>
    <submittedName>
        <fullName evidence="5">Peptidyl-tRNA hydrolase</fullName>
    </submittedName>
</protein>
<keyword evidence="1" id="KW-0820">tRNA-binding</keyword>
<dbReference type="AlphaFoldDB" id="M5GA94"/>
<evidence type="ECO:0000256" key="4">
    <source>
        <dbReference type="SAM" id="MobiDB-lite"/>
    </source>
</evidence>
<feature type="region of interest" description="Disordered" evidence="4">
    <location>
        <begin position="214"/>
        <end position="249"/>
    </location>
</feature>
<feature type="compositionally biased region" description="Basic and acidic residues" evidence="4">
    <location>
        <begin position="228"/>
        <end position="249"/>
    </location>
</feature>
<keyword evidence="3" id="KW-0694">RNA-binding</keyword>
<dbReference type="GeneID" id="63691127"/>
<evidence type="ECO:0000256" key="1">
    <source>
        <dbReference type="ARBA" id="ARBA00022555"/>
    </source>
</evidence>
<name>M5GA94_DACPD</name>